<dbReference type="SUPFAM" id="SSF82784">
    <property type="entry name" value="OsmC-like"/>
    <property type="match status" value="1"/>
</dbReference>
<proteinExistence type="predicted"/>
<reference evidence="1 2" key="1">
    <citation type="submission" date="2018-10" db="EMBL/GenBank/DDBJ databases">
        <title>Streptococcus hillyeri sp. nov., isolated from equine tracheal sample.</title>
        <authorList>
            <person name="Macfadyen A.C."/>
            <person name="Waller A."/>
            <person name="Paterson G.K."/>
        </authorList>
    </citation>
    <scope>NUCLEOTIDE SEQUENCE [LARGE SCALE GENOMIC DNA]</scope>
    <source>
        <strain evidence="1 2">28462</strain>
    </source>
</reference>
<gene>
    <name evidence="1" type="ORF">EAF07_03795</name>
</gene>
<dbReference type="InterPro" id="IPR036102">
    <property type="entry name" value="OsmC/Ohrsf"/>
</dbReference>
<protein>
    <submittedName>
        <fullName evidence="1">OsmC family peroxiredoxin</fullName>
    </submittedName>
</protein>
<dbReference type="OrthoDB" id="2990196at2"/>
<dbReference type="InterPro" id="IPR003718">
    <property type="entry name" value="OsmC/Ohr_fam"/>
</dbReference>
<evidence type="ECO:0000313" key="1">
    <source>
        <dbReference type="EMBL" id="RLY04203.1"/>
    </source>
</evidence>
<keyword evidence="2" id="KW-1185">Reference proteome</keyword>
<dbReference type="Gene3D" id="3.30.300.20">
    <property type="match status" value="1"/>
</dbReference>
<dbReference type="AlphaFoldDB" id="A0A3L9DW91"/>
<sequence length="124" mass="14051">MYQTKITGDRLYHALSSGYGEPVETFGVIDEGETPMSLLVIALSSCVTMCVQGYYKRMHGLERFKMETLASYDDGKFELNIQLPAQLLSETDQEALRDYANRHCRVKQLLRENVTVSMTFEGVA</sequence>
<name>A0A3L9DW91_9STRE</name>
<dbReference type="EMBL" id="RCVM01000004">
    <property type="protein sequence ID" value="RLY04203.1"/>
    <property type="molecule type" value="Genomic_DNA"/>
</dbReference>
<organism evidence="1 2">
    <name type="scientific">Streptococcus hillyeri</name>
    <dbReference type="NCBI Taxonomy" id="2282420"/>
    <lineage>
        <taxon>Bacteria</taxon>
        <taxon>Bacillati</taxon>
        <taxon>Bacillota</taxon>
        <taxon>Bacilli</taxon>
        <taxon>Lactobacillales</taxon>
        <taxon>Streptococcaceae</taxon>
        <taxon>Streptococcus</taxon>
    </lineage>
</organism>
<accession>A0A3L9DW91</accession>
<dbReference type="InterPro" id="IPR015946">
    <property type="entry name" value="KH_dom-like_a/b"/>
</dbReference>
<dbReference type="Proteomes" id="UP000279194">
    <property type="component" value="Unassembled WGS sequence"/>
</dbReference>
<dbReference type="Pfam" id="PF02566">
    <property type="entry name" value="OsmC"/>
    <property type="match status" value="1"/>
</dbReference>
<dbReference type="RefSeq" id="WP_121834960.1">
    <property type="nucleotide sequence ID" value="NZ_CP163513.1"/>
</dbReference>
<comment type="caution">
    <text evidence="1">The sequence shown here is derived from an EMBL/GenBank/DDBJ whole genome shotgun (WGS) entry which is preliminary data.</text>
</comment>
<evidence type="ECO:0000313" key="2">
    <source>
        <dbReference type="Proteomes" id="UP000279194"/>
    </source>
</evidence>